<evidence type="ECO:0000256" key="1">
    <source>
        <dbReference type="SAM" id="MobiDB-lite"/>
    </source>
</evidence>
<dbReference type="OrthoDB" id="5240220at2759"/>
<name>A0A194VG76_CYTMA</name>
<proteinExistence type="predicted"/>
<accession>A0A194VG76</accession>
<dbReference type="Proteomes" id="UP000078576">
    <property type="component" value="Unassembled WGS sequence"/>
</dbReference>
<keyword evidence="3" id="KW-1185">Reference proteome</keyword>
<sequence length="93" mass="9788">MPLISSSGSATTGAGRNAQMGSIQRNTFDFDNVIARAACADEAVGQSVRRRQANASSQIQRVDASLSSQGFQITSVRSFENDELCGVGAQFDA</sequence>
<dbReference type="EMBL" id="KN714832">
    <property type="protein sequence ID" value="KUI62781.1"/>
    <property type="molecule type" value="Genomic_DNA"/>
</dbReference>
<gene>
    <name evidence="2" type="ORF">VP1G_11429</name>
</gene>
<evidence type="ECO:0000313" key="3">
    <source>
        <dbReference type="Proteomes" id="UP000078576"/>
    </source>
</evidence>
<feature type="compositionally biased region" description="Low complexity" evidence="1">
    <location>
        <begin position="1"/>
        <end position="15"/>
    </location>
</feature>
<evidence type="ECO:0000313" key="2">
    <source>
        <dbReference type="EMBL" id="KUI62781.1"/>
    </source>
</evidence>
<protein>
    <submittedName>
        <fullName evidence="2">Uncharacterized protein</fullName>
    </submittedName>
</protein>
<feature type="region of interest" description="Disordered" evidence="1">
    <location>
        <begin position="1"/>
        <end position="21"/>
    </location>
</feature>
<dbReference type="AlphaFoldDB" id="A0A194VG76"/>
<reference evidence="3" key="1">
    <citation type="submission" date="2014-12" db="EMBL/GenBank/DDBJ databases">
        <title>Genome Sequence of Valsa Canker Pathogens Uncovers a Specific Adaption of Colonization on Woody Bark.</title>
        <authorList>
            <person name="Yin Z."/>
            <person name="Liu H."/>
            <person name="Gao X."/>
            <person name="Li Z."/>
            <person name="Song N."/>
            <person name="Ke X."/>
            <person name="Dai Q."/>
            <person name="Wu Y."/>
            <person name="Sun Y."/>
            <person name="Xu J.-R."/>
            <person name="Kang Z.K."/>
            <person name="Wang L."/>
            <person name="Huang L."/>
        </authorList>
    </citation>
    <scope>NUCLEOTIDE SEQUENCE [LARGE SCALE GENOMIC DNA]</scope>
    <source>
        <strain evidence="3">SXYL134</strain>
    </source>
</reference>
<organism evidence="2 3">
    <name type="scientific">Cytospora mali</name>
    <name type="common">Apple Valsa canker fungus</name>
    <name type="synonym">Valsa mali</name>
    <dbReference type="NCBI Taxonomy" id="578113"/>
    <lineage>
        <taxon>Eukaryota</taxon>
        <taxon>Fungi</taxon>
        <taxon>Dikarya</taxon>
        <taxon>Ascomycota</taxon>
        <taxon>Pezizomycotina</taxon>
        <taxon>Sordariomycetes</taxon>
        <taxon>Sordariomycetidae</taxon>
        <taxon>Diaporthales</taxon>
        <taxon>Cytosporaceae</taxon>
        <taxon>Cytospora</taxon>
    </lineage>
</organism>